<dbReference type="Gene3D" id="1.20.1250.20">
    <property type="entry name" value="MFS general substrate transporter like domains"/>
    <property type="match status" value="1"/>
</dbReference>
<name>A0ABQ4EUR3_9ACTN</name>
<sequence length="522" mass="53773">MSRAGRRLAIGVGGAAVLLAALDAYVVVTLLVEILGDLDVPVNRLERATPVVTGYLLGYVAGMPLLARLSDRYGRRVVIECCLVGFAAGSVLAALAESLPLLVAGRGLQGLAGGALLPVTMALVSDLGSARRRALSLGLVGAAQELGSVLGPLYGAGLAALAGWRGVFWVNLPLAVVAIVLVRLTLPGRDDRPDAVRQRVDVVGGLLLAVALGLLVVGLYNPDPARSLLPPWGPVTVVAGVLVFGAFLLWQARARTRLLDPTGVRMRPFLVALGVSALAGAALLVTLVDVQLFAQTVLGRDAVQGALLLTRFLVALPVGAVLGGLLARRIDERVLTVGGLALALLGYLLIAAWPVDPLAARYAIGPVGLPRFDTDLVLAGLGLGLVIAPLSSAVLRAVPAAQHGVASAALVVARMVGMLLGVAGVTAWGLHRFQQLTADLVTPLPFGVDRAVYQQRVADYTTAVRDALRVEYAEMFTGAALFCLLGAVLAVALGGRESAVEPSVTARDEAGESSRADPVSSG</sequence>
<feature type="transmembrane region" description="Helical" evidence="7">
    <location>
        <begin position="134"/>
        <end position="154"/>
    </location>
</feature>
<dbReference type="InterPro" id="IPR036259">
    <property type="entry name" value="MFS_trans_sf"/>
</dbReference>
<evidence type="ECO:0000256" key="1">
    <source>
        <dbReference type="ARBA" id="ARBA00004429"/>
    </source>
</evidence>
<dbReference type="PANTHER" id="PTHR23501:SF191">
    <property type="entry name" value="VACUOLAR BASIC AMINO ACID TRANSPORTER 4"/>
    <property type="match status" value="1"/>
</dbReference>
<organism evidence="9 10">
    <name type="scientific">Plantactinospora mayteni</name>
    <dbReference type="NCBI Taxonomy" id="566021"/>
    <lineage>
        <taxon>Bacteria</taxon>
        <taxon>Bacillati</taxon>
        <taxon>Actinomycetota</taxon>
        <taxon>Actinomycetes</taxon>
        <taxon>Micromonosporales</taxon>
        <taxon>Micromonosporaceae</taxon>
        <taxon>Plantactinospora</taxon>
    </lineage>
</organism>
<feature type="transmembrane region" description="Helical" evidence="7">
    <location>
        <begin position="108"/>
        <end position="127"/>
    </location>
</feature>
<feature type="transmembrane region" description="Helical" evidence="7">
    <location>
        <begin position="334"/>
        <end position="355"/>
    </location>
</feature>
<keyword evidence="3 7" id="KW-0812">Transmembrane</keyword>
<accession>A0ABQ4EUR3</accession>
<evidence type="ECO:0000256" key="5">
    <source>
        <dbReference type="ARBA" id="ARBA00023136"/>
    </source>
</evidence>
<feature type="transmembrane region" description="Helical" evidence="7">
    <location>
        <begin position="232"/>
        <end position="250"/>
    </location>
</feature>
<keyword evidence="4 7" id="KW-1133">Transmembrane helix</keyword>
<evidence type="ECO:0000256" key="2">
    <source>
        <dbReference type="ARBA" id="ARBA00022448"/>
    </source>
</evidence>
<dbReference type="Pfam" id="PF07690">
    <property type="entry name" value="MFS_1"/>
    <property type="match status" value="1"/>
</dbReference>
<evidence type="ECO:0000256" key="6">
    <source>
        <dbReference type="SAM" id="MobiDB-lite"/>
    </source>
</evidence>
<feature type="transmembrane region" description="Helical" evidence="7">
    <location>
        <begin position="375"/>
        <end position="395"/>
    </location>
</feature>
<evidence type="ECO:0000256" key="3">
    <source>
        <dbReference type="ARBA" id="ARBA00022692"/>
    </source>
</evidence>
<feature type="transmembrane region" description="Helical" evidence="7">
    <location>
        <begin position="166"/>
        <end position="186"/>
    </location>
</feature>
<reference evidence="9 10" key="1">
    <citation type="submission" date="2021-01" db="EMBL/GenBank/DDBJ databases">
        <title>Whole genome shotgun sequence of Plantactinospora mayteni NBRC 109088.</title>
        <authorList>
            <person name="Komaki H."/>
            <person name="Tamura T."/>
        </authorList>
    </citation>
    <scope>NUCLEOTIDE SEQUENCE [LARGE SCALE GENOMIC DNA]</scope>
    <source>
        <strain evidence="9 10">NBRC 109088</strain>
    </source>
</reference>
<feature type="transmembrane region" description="Helical" evidence="7">
    <location>
        <begin position="198"/>
        <end position="220"/>
    </location>
</feature>
<protein>
    <submittedName>
        <fullName evidence="9">Triacylglyceride transporter</fullName>
    </submittedName>
</protein>
<feature type="transmembrane region" description="Helical" evidence="7">
    <location>
        <begin position="270"/>
        <end position="294"/>
    </location>
</feature>
<evidence type="ECO:0000256" key="7">
    <source>
        <dbReference type="SAM" id="Phobius"/>
    </source>
</evidence>
<feature type="transmembrane region" description="Helical" evidence="7">
    <location>
        <begin position="306"/>
        <end position="327"/>
    </location>
</feature>
<keyword evidence="2" id="KW-0813">Transport</keyword>
<dbReference type="SUPFAM" id="SSF103473">
    <property type="entry name" value="MFS general substrate transporter"/>
    <property type="match status" value="1"/>
</dbReference>
<feature type="domain" description="Major facilitator superfamily (MFS) profile" evidence="8">
    <location>
        <begin position="9"/>
        <end position="498"/>
    </location>
</feature>
<evidence type="ECO:0000313" key="10">
    <source>
        <dbReference type="Proteomes" id="UP000621500"/>
    </source>
</evidence>
<dbReference type="InterPro" id="IPR011701">
    <property type="entry name" value="MFS"/>
</dbReference>
<feature type="compositionally biased region" description="Basic and acidic residues" evidence="6">
    <location>
        <begin position="506"/>
        <end position="515"/>
    </location>
</feature>
<dbReference type="CDD" id="cd17321">
    <property type="entry name" value="MFS_MMR_MDR_like"/>
    <property type="match status" value="1"/>
</dbReference>
<dbReference type="EMBL" id="BONX01000035">
    <property type="protein sequence ID" value="GIG98407.1"/>
    <property type="molecule type" value="Genomic_DNA"/>
</dbReference>
<comment type="subcellular location">
    <subcellularLocation>
        <location evidence="1">Cell inner membrane</location>
        <topology evidence="1">Multi-pass membrane protein</topology>
    </subcellularLocation>
</comment>
<evidence type="ECO:0000259" key="8">
    <source>
        <dbReference type="PROSITE" id="PS50850"/>
    </source>
</evidence>
<evidence type="ECO:0000313" key="9">
    <source>
        <dbReference type="EMBL" id="GIG98407.1"/>
    </source>
</evidence>
<feature type="region of interest" description="Disordered" evidence="6">
    <location>
        <begin position="501"/>
        <end position="522"/>
    </location>
</feature>
<dbReference type="PANTHER" id="PTHR23501">
    <property type="entry name" value="MAJOR FACILITATOR SUPERFAMILY"/>
    <property type="match status" value="1"/>
</dbReference>
<dbReference type="Proteomes" id="UP000621500">
    <property type="component" value="Unassembled WGS sequence"/>
</dbReference>
<gene>
    <name evidence="9" type="ORF">Pma05_49800</name>
</gene>
<keyword evidence="5 7" id="KW-0472">Membrane</keyword>
<feature type="transmembrane region" description="Helical" evidence="7">
    <location>
        <begin position="475"/>
        <end position="493"/>
    </location>
</feature>
<comment type="caution">
    <text evidence="9">The sequence shown here is derived from an EMBL/GenBank/DDBJ whole genome shotgun (WGS) entry which is preliminary data.</text>
</comment>
<feature type="transmembrane region" description="Helical" evidence="7">
    <location>
        <begin position="78"/>
        <end position="96"/>
    </location>
</feature>
<feature type="transmembrane region" description="Helical" evidence="7">
    <location>
        <begin position="407"/>
        <end position="430"/>
    </location>
</feature>
<dbReference type="InterPro" id="IPR020846">
    <property type="entry name" value="MFS_dom"/>
</dbReference>
<proteinExistence type="predicted"/>
<feature type="transmembrane region" description="Helical" evidence="7">
    <location>
        <begin position="48"/>
        <end position="66"/>
    </location>
</feature>
<evidence type="ECO:0000256" key="4">
    <source>
        <dbReference type="ARBA" id="ARBA00022989"/>
    </source>
</evidence>
<dbReference type="RefSeq" id="WP_203859858.1">
    <property type="nucleotide sequence ID" value="NZ_BONX01000035.1"/>
</dbReference>
<dbReference type="PROSITE" id="PS50850">
    <property type="entry name" value="MFS"/>
    <property type="match status" value="1"/>
</dbReference>
<keyword evidence="10" id="KW-1185">Reference proteome</keyword>